<feature type="region of interest" description="Disordered" evidence="1">
    <location>
        <begin position="376"/>
        <end position="429"/>
    </location>
</feature>
<dbReference type="GO" id="GO:0061775">
    <property type="term" value="F:cohesin loader activity"/>
    <property type="evidence" value="ECO:0007669"/>
    <property type="project" value="InterPro"/>
</dbReference>
<dbReference type="GO" id="GO:0140588">
    <property type="term" value="P:chromatin looping"/>
    <property type="evidence" value="ECO:0007669"/>
    <property type="project" value="InterPro"/>
</dbReference>
<keyword evidence="2" id="KW-1133">Transmembrane helix</keyword>
<dbReference type="InterPro" id="IPR033031">
    <property type="entry name" value="Scc2/Nipped-B"/>
</dbReference>
<dbReference type="PANTHER" id="PTHR21704">
    <property type="entry name" value="NIPPED-B-LIKE PROTEIN DELANGIN SCC2-RELATED"/>
    <property type="match status" value="1"/>
</dbReference>
<protein>
    <submittedName>
        <fullName evidence="3">Uncharacterized protein</fullName>
    </submittedName>
</protein>
<keyword evidence="2" id="KW-0812">Transmembrane</keyword>
<comment type="caution">
    <text evidence="3">The sequence shown here is derived from an EMBL/GenBank/DDBJ whole genome shotgun (WGS) entry which is preliminary data.</text>
</comment>
<feature type="compositionally biased region" description="Basic residues" evidence="1">
    <location>
        <begin position="398"/>
        <end position="410"/>
    </location>
</feature>
<evidence type="ECO:0000313" key="4">
    <source>
        <dbReference type="Proteomes" id="UP001209878"/>
    </source>
</evidence>
<keyword evidence="2" id="KW-0472">Membrane</keyword>
<dbReference type="Proteomes" id="UP001209878">
    <property type="component" value="Unassembled WGS sequence"/>
</dbReference>
<organism evidence="3 4">
    <name type="scientific">Ridgeia piscesae</name>
    <name type="common">Tubeworm</name>
    <dbReference type="NCBI Taxonomy" id="27915"/>
    <lineage>
        <taxon>Eukaryota</taxon>
        <taxon>Metazoa</taxon>
        <taxon>Spiralia</taxon>
        <taxon>Lophotrochozoa</taxon>
        <taxon>Annelida</taxon>
        <taxon>Polychaeta</taxon>
        <taxon>Sedentaria</taxon>
        <taxon>Canalipalpata</taxon>
        <taxon>Sabellida</taxon>
        <taxon>Siboglinidae</taxon>
        <taxon>Ridgeia</taxon>
    </lineage>
</organism>
<accession>A0AAD9P2N2</accession>
<dbReference type="InterPro" id="IPR016024">
    <property type="entry name" value="ARM-type_fold"/>
</dbReference>
<feature type="transmembrane region" description="Helical" evidence="2">
    <location>
        <begin position="46"/>
        <end position="64"/>
    </location>
</feature>
<dbReference type="GO" id="GO:0010468">
    <property type="term" value="P:regulation of gene expression"/>
    <property type="evidence" value="ECO:0007669"/>
    <property type="project" value="InterPro"/>
</dbReference>
<dbReference type="EMBL" id="JAODUO010000180">
    <property type="protein sequence ID" value="KAK2187030.1"/>
    <property type="molecule type" value="Genomic_DNA"/>
</dbReference>
<dbReference type="GO" id="GO:0034087">
    <property type="term" value="P:establishment of mitotic sister chromatid cohesion"/>
    <property type="evidence" value="ECO:0007669"/>
    <property type="project" value="TreeGrafter"/>
</dbReference>
<evidence type="ECO:0000256" key="2">
    <source>
        <dbReference type="SAM" id="Phobius"/>
    </source>
</evidence>
<evidence type="ECO:0000256" key="1">
    <source>
        <dbReference type="SAM" id="MobiDB-lite"/>
    </source>
</evidence>
<keyword evidence="4" id="KW-1185">Reference proteome</keyword>
<reference evidence="3" key="1">
    <citation type="journal article" date="2023" name="Mol. Biol. Evol.">
        <title>Third-Generation Sequencing Reveals the Adaptive Role of the Epigenome in Three Deep-Sea Polychaetes.</title>
        <authorList>
            <person name="Perez M."/>
            <person name="Aroh O."/>
            <person name="Sun Y."/>
            <person name="Lan Y."/>
            <person name="Juniper S.K."/>
            <person name="Young C.R."/>
            <person name="Angers B."/>
            <person name="Qian P.Y."/>
        </authorList>
    </citation>
    <scope>NUCLEOTIDE SEQUENCE</scope>
    <source>
        <strain evidence="3">R07B-5</strain>
    </source>
</reference>
<dbReference type="GO" id="GO:1990414">
    <property type="term" value="P:replication-born double-strand break repair via sister chromatid exchange"/>
    <property type="evidence" value="ECO:0007669"/>
    <property type="project" value="TreeGrafter"/>
</dbReference>
<feature type="compositionally biased region" description="Basic residues" evidence="1">
    <location>
        <begin position="376"/>
        <end position="390"/>
    </location>
</feature>
<evidence type="ECO:0000313" key="3">
    <source>
        <dbReference type="EMBL" id="KAK2187030.1"/>
    </source>
</evidence>
<name>A0AAD9P2N2_RIDPI</name>
<proteinExistence type="predicted"/>
<feature type="compositionally biased region" description="Acidic residues" evidence="1">
    <location>
        <begin position="414"/>
        <end position="429"/>
    </location>
</feature>
<dbReference type="GO" id="GO:0003682">
    <property type="term" value="F:chromatin binding"/>
    <property type="evidence" value="ECO:0007669"/>
    <property type="project" value="TreeGrafter"/>
</dbReference>
<gene>
    <name evidence="3" type="ORF">NP493_180g04000</name>
</gene>
<dbReference type="GO" id="GO:0090694">
    <property type="term" value="C:Scc2-Scc4 cohesin loading complex"/>
    <property type="evidence" value="ECO:0007669"/>
    <property type="project" value="TreeGrafter"/>
</dbReference>
<sequence length="429" mass="49651">MDNKVIKRGRPKGAEQTVIGLPAKWKCFTKPVVFCKKDPLKKNRKLALCIILTIPGTGVLTQLMCEHQKHPSSPQLASSRPTLLRSLYTVGLLCRHFNFDSQDLVSIRDKVFDVMLYFIRHEDEEVKHKALAELGFFVMREYEYMLGQDMWELYIDLLTRKEAPVKMRCQVLRNMLMYLMEEEARMIKADQEWKKLQNKEDLKEMGDIQSGKIHRYSPTEQAKVWDKPLNCKAKMTFNPSQAMDLVREGTQDLPQDDDTNTKLIQGYLDFKQLMLSIDPDDDDDIPPPPLSPVMAPQLLQARHLVARQGAMQRTQHKVALKLANHKTQNQLPLLISPGMAMEIMVVKRVVIAAKLINCDDYVQVEIPKAPSSLMAYHKRSMSSHHRRGRTSKSSSHSSKPHKHKKKKRWRHYSEDDDEEDDSEDSDYVL</sequence>
<dbReference type="SUPFAM" id="SSF48371">
    <property type="entry name" value="ARM repeat"/>
    <property type="match status" value="1"/>
</dbReference>
<dbReference type="AlphaFoldDB" id="A0AAD9P2N2"/>
<dbReference type="GO" id="GO:0071169">
    <property type="term" value="P:establishment of protein localization to chromatin"/>
    <property type="evidence" value="ECO:0007669"/>
    <property type="project" value="TreeGrafter"/>
</dbReference>
<dbReference type="PANTHER" id="PTHR21704:SF18">
    <property type="entry name" value="NIPPED-B-LIKE PROTEIN"/>
    <property type="match status" value="1"/>
</dbReference>